<dbReference type="Proteomes" id="UP001239111">
    <property type="component" value="Chromosome 1"/>
</dbReference>
<name>A0ACC2PL28_9HYME</name>
<proteinExistence type="predicted"/>
<reference evidence="1" key="1">
    <citation type="submission" date="2023-04" db="EMBL/GenBank/DDBJ databases">
        <title>A chromosome-level genome assembly of the parasitoid wasp Eretmocerus hayati.</title>
        <authorList>
            <person name="Zhong Y."/>
            <person name="Liu S."/>
            <person name="Liu Y."/>
        </authorList>
    </citation>
    <scope>NUCLEOTIDE SEQUENCE</scope>
    <source>
        <strain evidence="1">ZJU_SS_LIU_2023</strain>
    </source>
</reference>
<gene>
    <name evidence="1" type="ORF">QAD02_019308</name>
</gene>
<evidence type="ECO:0000313" key="2">
    <source>
        <dbReference type="Proteomes" id="UP001239111"/>
    </source>
</evidence>
<evidence type="ECO:0000313" key="1">
    <source>
        <dbReference type="EMBL" id="KAJ8683516.1"/>
    </source>
</evidence>
<protein>
    <submittedName>
        <fullName evidence="1">Uncharacterized protein</fullName>
    </submittedName>
</protein>
<accession>A0ACC2PL28</accession>
<comment type="caution">
    <text evidence="1">The sequence shown here is derived from an EMBL/GenBank/DDBJ whole genome shotgun (WGS) entry which is preliminary data.</text>
</comment>
<organism evidence="1 2">
    <name type="scientific">Eretmocerus hayati</name>
    <dbReference type="NCBI Taxonomy" id="131215"/>
    <lineage>
        <taxon>Eukaryota</taxon>
        <taxon>Metazoa</taxon>
        <taxon>Ecdysozoa</taxon>
        <taxon>Arthropoda</taxon>
        <taxon>Hexapoda</taxon>
        <taxon>Insecta</taxon>
        <taxon>Pterygota</taxon>
        <taxon>Neoptera</taxon>
        <taxon>Endopterygota</taxon>
        <taxon>Hymenoptera</taxon>
        <taxon>Apocrita</taxon>
        <taxon>Proctotrupomorpha</taxon>
        <taxon>Chalcidoidea</taxon>
        <taxon>Aphelinidae</taxon>
        <taxon>Aphelininae</taxon>
        <taxon>Eretmocerus</taxon>
    </lineage>
</organism>
<keyword evidence="2" id="KW-1185">Reference proteome</keyword>
<dbReference type="EMBL" id="CM056741">
    <property type="protein sequence ID" value="KAJ8683516.1"/>
    <property type="molecule type" value="Genomic_DNA"/>
</dbReference>
<sequence>MENLTFAVFDYCVFGTLLGASLVIGIYFGFFSKQDTTTEYLFGGKKMGFFPVAVSMLASMLSGITFLGIPTETYLYGTTFACGPVSSVILGLMSTYLFLPVFFKLQLSSSNEYLELRFSKDVRRLSSVVYMIGMLAYISVIIYVPALAFSQVTNFSVHTITPLLTLICITYTSLGGIKAVIWTDTFQFMFTLVGTFTILTVGINKIGGISEVWRIAEAGNRTTIFNMDPSPFERSTFWAIQSSAIASSIGRFCCGQKFIQKCLSVEKERDANKSVWLMKLGWVTILYTCIIIGLVMYGRYHDCDPLKAHLVKNSDQTLVYFVLDIARHIPGIPGIFLSGLVSSSLSTMSACLNTLSGIIYDDFIDQMLPKSNNHEARAALIMKVTVVLIGLSSVALVMILERLGTIIDIINIIGSMLDAPLTAIFVLGMLIPWVGKKGALVGGYCSLISMIWLVVGSQWHKMHGRISFPHLPTSIEGCDASLNVTQVIKPMTESDGVEPFFLFRVSMFHFTTIGSIVGITIGILTSIIAQETDISKVNPDYIAPPLRRFLPKEYIEVPLKTTTKTKEDLENEKNLIYDR</sequence>